<name>A0A9D4MPZ0_DREPO</name>
<accession>A0A9D4MPZ0</accession>
<dbReference type="AlphaFoldDB" id="A0A9D4MPZ0"/>
<comment type="caution">
    <text evidence="1">The sequence shown here is derived from an EMBL/GenBank/DDBJ whole genome shotgun (WGS) entry which is preliminary data.</text>
</comment>
<evidence type="ECO:0000313" key="2">
    <source>
        <dbReference type="Proteomes" id="UP000828390"/>
    </source>
</evidence>
<evidence type="ECO:0000313" key="1">
    <source>
        <dbReference type="EMBL" id="KAH3880075.1"/>
    </source>
</evidence>
<dbReference type="Proteomes" id="UP000828390">
    <property type="component" value="Unassembled WGS sequence"/>
</dbReference>
<organism evidence="1 2">
    <name type="scientific">Dreissena polymorpha</name>
    <name type="common">Zebra mussel</name>
    <name type="synonym">Mytilus polymorpha</name>
    <dbReference type="NCBI Taxonomy" id="45954"/>
    <lineage>
        <taxon>Eukaryota</taxon>
        <taxon>Metazoa</taxon>
        <taxon>Spiralia</taxon>
        <taxon>Lophotrochozoa</taxon>
        <taxon>Mollusca</taxon>
        <taxon>Bivalvia</taxon>
        <taxon>Autobranchia</taxon>
        <taxon>Heteroconchia</taxon>
        <taxon>Euheterodonta</taxon>
        <taxon>Imparidentia</taxon>
        <taxon>Neoheterodontei</taxon>
        <taxon>Myida</taxon>
        <taxon>Dreissenoidea</taxon>
        <taxon>Dreissenidae</taxon>
        <taxon>Dreissena</taxon>
    </lineage>
</organism>
<keyword evidence="2" id="KW-1185">Reference proteome</keyword>
<gene>
    <name evidence="1" type="ORF">DPMN_003987</name>
</gene>
<protein>
    <submittedName>
        <fullName evidence="1">Uncharacterized protein</fullName>
    </submittedName>
</protein>
<sequence length="86" mass="8967">MAAGEPGRSGLSANVTDFVGDIANVTARLPKMADMIVRIRSDTKWKCAITQSIVQLTVAGVLGKAGPSATVADFVRDIASVIVRLP</sequence>
<dbReference type="EMBL" id="JAIWYP010000001">
    <property type="protein sequence ID" value="KAH3880075.1"/>
    <property type="molecule type" value="Genomic_DNA"/>
</dbReference>
<reference evidence="1" key="2">
    <citation type="submission" date="2020-11" db="EMBL/GenBank/DDBJ databases">
        <authorList>
            <person name="McCartney M.A."/>
            <person name="Auch B."/>
            <person name="Kono T."/>
            <person name="Mallez S."/>
            <person name="Becker A."/>
            <person name="Gohl D.M."/>
            <person name="Silverstein K.A.T."/>
            <person name="Koren S."/>
            <person name="Bechman K.B."/>
            <person name="Herman A."/>
            <person name="Abrahante J.E."/>
            <person name="Garbe J."/>
        </authorList>
    </citation>
    <scope>NUCLEOTIDE SEQUENCE</scope>
    <source>
        <strain evidence="1">Duluth1</strain>
        <tissue evidence="1">Whole animal</tissue>
    </source>
</reference>
<proteinExistence type="predicted"/>
<reference evidence="1" key="1">
    <citation type="journal article" date="2019" name="bioRxiv">
        <title>The Genome of the Zebra Mussel, Dreissena polymorpha: A Resource for Invasive Species Research.</title>
        <authorList>
            <person name="McCartney M.A."/>
            <person name="Auch B."/>
            <person name="Kono T."/>
            <person name="Mallez S."/>
            <person name="Zhang Y."/>
            <person name="Obille A."/>
            <person name="Becker A."/>
            <person name="Abrahante J.E."/>
            <person name="Garbe J."/>
            <person name="Badalamenti J.P."/>
            <person name="Herman A."/>
            <person name="Mangelson H."/>
            <person name="Liachko I."/>
            <person name="Sullivan S."/>
            <person name="Sone E.D."/>
            <person name="Koren S."/>
            <person name="Silverstein K.A.T."/>
            <person name="Beckman K.B."/>
            <person name="Gohl D.M."/>
        </authorList>
    </citation>
    <scope>NUCLEOTIDE SEQUENCE</scope>
    <source>
        <strain evidence="1">Duluth1</strain>
        <tissue evidence="1">Whole animal</tissue>
    </source>
</reference>